<sequence>MLFQLLSELLLLASQFLFPIVAPDGPTVSLEYGTFLGATDGNLTKFLGIPFARPTGRFELPRPPVQLHGLQNATAFGPVCPQQALSPLPVFPIGNPYTSVSEACLLLDVYMPSTAQPSSKLPVLFWIYGGGFEAGHTSLTDMRQTVERSIFLGEPMIVVAPNYRLNAFGFLAGKEVSDAGLTNLGLRDQLFALQWAKKHVSSFGGDPERIVVGGQSAGSISTALLLLSNKQNSGSLFRGAFMVSGSPGSAPHSRRRLVMSRARLEALKPAKPGPFRPGQARPDDITTDGQPYYDQLVIANNCTAASDTLDCLKRVPFDDFMATVNRTADFLSYRSLSLVWRPRVDGDVLVRNPPLSVAQGEFAKVKSIYLPGGTSAEVAQIAALYPEDPVVGSPFGTGNANALTPEFKRVAAFEGDIFFQGPRRLFLEHASKTQNTWSWLSKRGKSTPYVGATHSSDKPMFFPANISAMPDTVAIDSLINFLNTLDPNVSAAPKALRSRSNTTGVFWPKWQTASSEGSTSLLTFSDPALVNVTADDFRADGIDFLNSLHLEGVTAIGL</sequence>
<evidence type="ECO:0000313" key="5">
    <source>
        <dbReference type="EMBL" id="KAF7373909.1"/>
    </source>
</evidence>
<dbReference type="Pfam" id="PF00135">
    <property type="entry name" value="COesterase"/>
    <property type="match status" value="1"/>
</dbReference>
<name>A0A8H6ZAZ8_9AGAR</name>
<feature type="chain" id="PRO_5034309887" description="Carboxylic ester hydrolase" evidence="3">
    <location>
        <begin position="24"/>
        <end position="558"/>
    </location>
</feature>
<gene>
    <name evidence="5" type="ORF">MSAN_00603300</name>
</gene>
<evidence type="ECO:0000256" key="1">
    <source>
        <dbReference type="ARBA" id="ARBA00005964"/>
    </source>
</evidence>
<evidence type="ECO:0000313" key="6">
    <source>
        <dbReference type="Proteomes" id="UP000623467"/>
    </source>
</evidence>
<reference evidence="5" key="1">
    <citation type="submission" date="2020-05" db="EMBL/GenBank/DDBJ databases">
        <title>Mycena genomes resolve the evolution of fungal bioluminescence.</title>
        <authorList>
            <person name="Tsai I.J."/>
        </authorList>
    </citation>
    <scope>NUCLEOTIDE SEQUENCE</scope>
    <source>
        <strain evidence="5">160909Yilan</strain>
    </source>
</reference>
<dbReference type="GO" id="GO:0016787">
    <property type="term" value="F:hydrolase activity"/>
    <property type="evidence" value="ECO:0007669"/>
    <property type="project" value="UniProtKB-KW"/>
</dbReference>
<feature type="domain" description="Carboxylesterase type B" evidence="4">
    <location>
        <begin position="26"/>
        <end position="248"/>
    </location>
</feature>
<dbReference type="Gene3D" id="3.40.50.1820">
    <property type="entry name" value="alpha/beta hydrolase"/>
    <property type="match status" value="1"/>
</dbReference>
<dbReference type="PANTHER" id="PTHR11559">
    <property type="entry name" value="CARBOXYLESTERASE"/>
    <property type="match status" value="1"/>
</dbReference>
<comment type="similarity">
    <text evidence="1 3">Belongs to the type-B carboxylesterase/lipase family.</text>
</comment>
<evidence type="ECO:0000259" key="4">
    <source>
        <dbReference type="Pfam" id="PF00135"/>
    </source>
</evidence>
<dbReference type="AlphaFoldDB" id="A0A8H6ZAZ8"/>
<dbReference type="PROSITE" id="PS00122">
    <property type="entry name" value="CARBOXYLESTERASE_B_1"/>
    <property type="match status" value="1"/>
</dbReference>
<dbReference type="OrthoDB" id="408631at2759"/>
<dbReference type="InterPro" id="IPR029058">
    <property type="entry name" value="AB_hydrolase_fold"/>
</dbReference>
<dbReference type="EMBL" id="JACAZH010000003">
    <property type="protein sequence ID" value="KAF7373909.1"/>
    <property type="molecule type" value="Genomic_DNA"/>
</dbReference>
<dbReference type="Proteomes" id="UP000623467">
    <property type="component" value="Unassembled WGS sequence"/>
</dbReference>
<accession>A0A8H6ZAZ8</accession>
<organism evidence="5 6">
    <name type="scientific">Mycena sanguinolenta</name>
    <dbReference type="NCBI Taxonomy" id="230812"/>
    <lineage>
        <taxon>Eukaryota</taxon>
        <taxon>Fungi</taxon>
        <taxon>Dikarya</taxon>
        <taxon>Basidiomycota</taxon>
        <taxon>Agaricomycotina</taxon>
        <taxon>Agaricomycetes</taxon>
        <taxon>Agaricomycetidae</taxon>
        <taxon>Agaricales</taxon>
        <taxon>Marasmiineae</taxon>
        <taxon>Mycenaceae</taxon>
        <taxon>Mycena</taxon>
    </lineage>
</organism>
<keyword evidence="3" id="KW-0732">Signal</keyword>
<dbReference type="InterPro" id="IPR002018">
    <property type="entry name" value="CarbesteraseB"/>
</dbReference>
<evidence type="ECO:0000256" key="2">
    <source>
        <dbReference type="ARBA" id="ARBA00022801"/>
    </source>
</evidence>
<proteinExistence type="inferred from homology"/>
<protein>
    <recommendedName>
        <fullName evidence="3">Carboxylic ester hydrolase</fullName>
        <ecNumber evidence="3">3.1.1.-</ecNumber>
    </recommendedName>
</protein>
<keyword evidence="6" id="KW-1185">Reference proteome</keyword>
<feature type="signal peptide" evidence="3">
    <location>
        <begin position="1"/>
        <end position="23"/>
    </location>
</feature>
<dbReference type="InterPro" id="IPR019826">
    <property type="entry name" value="Carboxylesterase_B_AS"/>
</dbReference>
<evidence type="ECO:0000256" key="3">
    <source>
        <dbReference type="RuleBase" id="RU361235"/>
    </source>
</evidence>
<keyword evidence="2 3" id="KW-0378">Hydrolase</keyword>
<dbReference type="EC" id="3.1.1.-" evidence="3"/>
<dbReference type="SUPFAM" id="SSF53474">
    <property type="entry name" value="alpha/beta-Hydrolases"/>
    <property type="match status" value="1"/>
</dbReference>
<dbReference type="InterPro" id="IPR050309">
    <property type="entry name" value="Type-B_Carboxylest/Lipase"/>
</dbReference>
<comment type="caution">
    <text evidence="5">The sequence shown here is derived from an EMBL/GenBank/DDBJ whole genome shotgun (WGS) entry which is preliminary data.</text>
</comment>